<dbReference type="GO" id="GO:0003886">
    <property type="term" value="F:DNA (cytosine-5-)-methyltransferase activity"/>
    <property type="evidence" value="ECO:0007669"/>
    <property type="project" value="UniProtKB-EC"/>
</dbReference>
<dbReference type="GO" id="GO:0032259">
    <property type="term" value="P:methylation"/>
    <property type="evidence" value="ECO:0007669"/>
    <property type="project" value="UniProtKB-KW"/>
</dbReference>
<proteinExistence type="predicted"/>
<dbReference type="PANTHER" id="PTHR23068:SF25">
    <property type="entry name" value="DNA (CYTOSINE-5)-METHYLTRANSFERASE DRM2"/>
    <property type="match status" value="1"/>
</dbReference>
<protein>
    <recommendedName>
        <fullName evidence="1">DNA (cytosine-5-)-methyltransferase</fullName>
        <ecNumber evidence="1">2.1.1.37</ecNumber>
    </recommendedName>
</protein>
<accession>A0AAE1LG94</accession>
<evidence type="ECO:0000256" key="2">
    <source>
        <dbReference type="ARBA" id="ARBA00022603"/>
    </source>
</evidence>
<dbReference type="GO" id="GO:0005634">
    <property type="term" value="C:nucleus"/>
    <property type="evidence" value="ECO:0007669"/>
    <property type="project" value="TreeGrafter"/>
</dbReference>
<reference evidence="5" key="1">
    <citation type="submission" date="2021-07" db="EMBL/GenBank/DDBJ databases">
        <authorList>
            <person name="Catto M.A."/>
            <person name="Jacobson A."/>
            <person name="Kennedy G."/>
            <person name="Labadie P."/>
            <person name="Hunt B.G."/>
            <person name="Srinivasan R."/>
        </authorList>
    </citation>
    <scope>NUCLEOTIDE SEQUENCE</scope>
    <source>
        <strain evidence="5">PL_HMW_Pooled</strain>
        <tissue evidence="5">Head</tissue>
    </source>
</reference>
<evidence type="ECO:0000256" key="4">
    <source>
        <dbReference type="ARBA" id="ARBA00022691"/>
    </source>
</evidence>
<comment type="caution">
    <text evidence="5">The sequence shown here is derived from an EMBL/GenBank/DDBJ whole genome shotgun (WGS) entry which is preliminary data.</text>
</comment>
<evidence type="ECO:0000313" key="5">
    <source>
        <dbReference type="EMBL" id="KAK3918260.1"/>
    </source>
</evidence>
<dbReference type="Pfam" id="PF00145">
    <property type="entry name" value="DNA_methylase"/>
    <property type="match status" value="1"/>
</dbReference>
<dbReference type="EMBL" id="JAHWGI010000919">
    <property type="protein sequence ID" value="KAK3918260.1"/>
    <property type="molecule type" value="Genomic_DNA"/>
</dbReference>
<keyword evidence="3" id="KW-0808">Transferase</keyword>
<organism evidence="5 6">
    <name type="scientific">Frankliniella fusca</name>
    <dbReference type="NCBI Taxonomy" id="407009"/>
    <lineage>
        <taxon>Eukaryota</taxon>
        <taxon>Metazoa</taxon>
        <taxon>Ecdysozoa</taxon>
        <taxon>Arthropoda</taxon>
        <taxon>Hexapoda</taxon>
        <taxon>Insecta</taxon>
        <taxon>Pterygota</taxon>
        <taxon>Neoptera</taxon>
        <taxon>Paraneoptera</taxon>
        <taxon>Thysanoptera</taxon>
        <taxon>Terebrantia</taxon>
        <taxon>Thripoidea</taxon>
        <taxon>Thripidae</taxon>
        <taxon>Frankliniella</taxon>
    </lineage>
</organism>
<gene>
    <name evidence="5" type="ORF">KUF71_026335</name>
</gene>
<keyword evidence="2" id="KW-0489">Methyltransferase</keyword>
<keyword evidence="4" id="KW-0949">S-adenosyl-L-methionine</keyword>
<dbReference type="Gene3D" id="3.40.50.150">
    <property type="entry name" value="Vaccinia Virus protein VP39"/>
    <property type="match status" value="1"/>
</dbReference>
<reference evidence="5" key="2">
    <citation type="journal article" date="2023" name="BMC Genomics">
        <title>Pest status, molecular evolution, and epigenetic factors derived from the genome assembly of Frankliniella fusca, a thysanopteran phytovirus vector.</title>
        <authorList>
            <person name="Catto M.A."/>
            <person name="Labadie P.E."/>
            <person name="Jacobson A.L."/>
            <person name="Kennedy G.G."/>
            <person name="Srinivasan R."/>
            <person name="Hunt B.G."/>
        </authorList>
    </citation>
    <scope>NUCLEOTIDE SEQUENCE</scope>
    <source>
        <strain evidence="5">PL_HMW_Pooled</strain>
    </source>
</reference>
<dbReference type="InterPro" id="IPR001525">
    <property type="entry name" value="C5_MeTfrase"/>
</dbReference>
<dbReference type="EC" id="2.1.1.37" evidence="1"/>
<dbReference type="PANTHER" id="PTHR23068">
    <property type="entry name" value="DNA CYTOSINE-5- -METHYLTRANSFERASE 3-RELATED"/>
    <property type="match status" value="1"/>
</dbReference>
<dbReference type="SUPFAM" id="SSF53335">
    <property type="entry name" value="S-adenosyl-L-methionine-dependent methyltransferases"/>
    <property type="match status" value="1"/>
</dbReference>
<evidence type="ECO:0000313" key="6">
    <source>
        <dbReference type="Proteomes" id="UP001219518"/>
    </source>
</evidence>
<name>A0AAE1LG94_9NEOP</name>
<sequence length="387" mass="43782">MCDSCCVAPQDSMYYPYSVGSMGKPKFSLCQKKNSGSPAYRKRVGERNVRRQVRNASLKYDFSPSDVQNCHVAVPLMNVAPDGRYQQISVNGHYFPIKRPVVVSLFDGISAGLVALKSLGIIPDTYYSSEIDEDALRIQRFNFGANIHQLGDVRGLQYETLRNIAPDILFGGSPCSDLSRVNPNRKGIEGEDGSGPLFFEFLRVLLFFKHAAQLSNRGNEFFWFFENTRNLDIETCSAISMYLGCEPMTMCSSMFVPMTRQRYFWTNIPLCKDKVEAMYAERKSSYRGRVLQDYLCGSGRTANIKTLPTFTSNLSNLVKGGMFPVTDDTSGPGHLFYSEIETIFGFPIHYTAGPNTPLHIRKKVLAKTWDVHTIKYILEPLIMRWKC</sequence>
<dbReference type="Proteomes" id="UP001219518">
    <property type="component" value="Unassembled WGS sequence"/>
</dbReference>
<dbReference type="InterPro" id="IPR050390">
    <property type="entry name" value="C5-Methyltransferase"/>
</dbReference>
<evidence type="ECO:0000256" key="3">
    <source>
        <dbReference type="ARBA" id="ARBA00022679"/>
    </source>
</evidence>
<dbReference type="InterPro" id="IPR018117">
    <property type="entry name" value="C5_DNA_meth_AS"/>
</dbReference>
<dbReference type="AlphaFoldDB" id="A0AAE1LG94"/>
<evidence type="ECO:0000256" key="1">
    <source>
        <dbReference type="ARBA" id="ARBA00011975"/>
    </source>
</evidence>
<keyword evidence="6" id="KW-1185">Reference proteome</keyword>
<dbReference type="InterPro" id="IPR029063">
    <property type="entry name" value="SAM-dependent_MTases_sf"/>
</dbReference>
<dbReference type="PROSITE" id="PS00094">
    <property type="entry name" value="C5_MTASE_1"/>
    <property type="match status" value="1"/>
</dbReference>